<feature type="binding site" evidence="1">
    <location>
        <position position="60"/>
    </location>
    <ligand>
        <name>Zn(2+)</name>
        <dbReference type="ChEBI" id="CHEBI:29105"/>
    </ligand>
</feature>
<dbReference type="Pfam" id="PF13397">
    <property type="entry name" value="RbpA"/>
    <property type="match status" value="1"/>
</dbReference>
<reference evidence="3" key="1">
    <citation type="journal article" date="2019" name="Int. J. Syst. Evol. Microbiol.">
        <title>The Global Catalogue of Microorganisms (GCM) 10K type strain sequencing project: providing services to taxonomists for standard genome sequencing and annotation.</title>
        <authorList>
            <consortium name="The Broad Institute Genomics Platform"/>
            <consortium name="The Broad Institute Genome Sequencing Center for Infectious Disease"/>
            <person name="Wu L."/>
            <person name="Ma J."/>
        </authorList>
    </citation>
    <scope>NUCLEOTIDE SEQUENCE [LARGE SCALE GENOMIC DNA]</scope>
    <source>
        <strain evidence="3">IBRC-M 10908</strain>
    </source>
</reference>
<keyword evidence="1" id="KW-0805">Transcription regulation</keyword>
<dbReference type="EMBL" id="JBHSDK010000017">
    <property type="protein sequence ID" value="MFC4336254.1"/>
    <property type="molecule type" value="Genomic_DNA"/>
</dbReference>
<name>A0ABV8TZL8_9ACTN</name>
<evidence type="ECO:0000313" key="3">
    <source>
        <dbReference type="Proteomes" id="UP001595823"/>
    </source>
</evidence>
<dbReference type="HAMAP" id="MF_01483">
    <property type="entry name" value="RbpA"/>
    <property type="match status" value="1"/>
</dbReference>
<keyword evidence="1" id="KW-0479">Metal-binding</keyword>
<dbReference type="Gene3D" id="2.20.28.270">
    <property type="entry name" value="RNA polymerase-binding protein A"/>
    <property type="match status" value="1"/>
</dbReference>
<comment type="caution">
    <text evidence="2">The sequence shown here is derived from an EMBL/GenBank/DDBJ whole genome shotgun (WGS) entry which is preliminary data.</text>
</comment>
<feature type="binding site" evidence="1">
    <location>
        <position position="39"/>
    </location>
    <ligand>
        <name>Zn(2+)</name>
        <dbReference type="ChEBI" id="CHEBI:29105"/>
    </ligand>
</feature>
<keyword evidence="1" id="KW-0862">Zinc</keyword>
<feature type="binding site" evidence="1">
    <location>
        <position position="35"/>
    </location>
    <ligand>
        <name>Zn(2+)</name>
        <dbReference type="ChEBI" id="CHEBI:29105"/>
    </ligand>
</feature>
<keyword evidence="1" id="KW-0804">Transcription</keyword>
<dbReference type="Proteomes" id="UP001595823">
    <property type="component" value="Unassembled WGS sequence"/>
</dbReference>
<keyword evidence="3" id="KW-1185">Reference proteome</keyword>
<accession>A0ABV8TZL8</accession>
<feature type="binding site" evidence="1">
    <location>
        <position position="57"/>
    </location>
    <ligand>
        <name>Zn(2+)</name>
        <dbReference type="ChEBI" id="CHEBI:29105"/>
    </ligand>
</feature>
<comment type="similarity">
    <text evidence="1">Belongs to the RNA polymerase-binding protein RbpA family.</text>
</comment>
<protein>
    <recommendedName>
        <fullName evidence="1">RNA polymerase-binding protein RbpA</fullName>
    </recommendedName>
</protein>
<gene>
    <name evidence="1" type="primary">rbpA</name>
    <name evidence="2" type="ORF">ACFPET_13685</name>
</gene>
<dbReference type="InterPro" id="IPR038638">
    <property type="entry name" value="RbpA_sf"/>
</dbReference>
<organism evidence="2 3">
    <name type="scientific">Salininema proteolyticum</name>
    <dbReference type="NCBI Taxonomy" id="1607685"/>
    <lineage>
        <taxon>Bacteria</taxon>
        <taxon>Bacillati</taxon>
        <taxon>Actinomycetota</taxon>
        <taxon>Actinomycetes</taxon>
        <taxon>Glycomycetales</taxon>
        <taxon>Glycomycetaceae</taxon>
        <taxon>Salininema</taxon>
    </lineage>
</organism>
<proteinExistence type="inferred from homology"/>
<dbReference type="RefSeq" id="WP_380621963.1">
    <property type="nucleotide sequence ID" value="NZ_JBHSDK010000017.1"/>
</dbReference>
<dbReference type="InterPro" id="IPR025182">
    <property type="entry name" value="RNApol-bd_RbpA"/>
</dbReference>
<comment type="subunit">
    <text evidence="1">Forms a complex with the RNAP catalytic core and with free principal sigma factors.</text>
</comment>
<evidence type="ECO:0000313" key="2">
    <source>
        <dbReference type="EMBL" id="MFC4336254.1"/>
    </source>
</evidence>
<comment type="cofactor">
    <cofactor evidence="1">
        <name>Zn(2+)</name>
        <dbReference type="ChEBI" id="CHEBI:29105"/>
    </cofactor>
    <text evidence="1">Bind 1 Zn(2+) per subunit.</text>
</comment>
<sequence length="114" mass="12700">MTQGQAIRGTRIGAVHSLDAERGEPVARQTVRFWCANGHQTAASFAMQADLPEQWDCRRCGWPASRDSANPPQRPVLKPYKTHLDYVQERRSEEEAEDILAEALAARAAARGEL</sequence>
<evidence type="ECO:0000256" key="1">
    <source>
        <dbReference type="HAMAP-Rule" id="MF_01483"/>
    </source>
</evidence>
<comment type="function">
    <text evidence="1">Binds to RNA polymerase (RNAP), stimulating transcription from principal, but not alternative sigma factor promoters.</text>
</comment>